<feature type="domain" description="HTH cro/C1-type" evidence="1">
    <location>
        <begin position="8"/>
        <end position="61"/>
    </location>
</feature>
<evidence type="ECO:0000259" key="1">
    <source>
        <dbReference type="PROSITE" id="PS50943"/>
    </source>
</evidence>
<dbReference type="Proteomes" id="UP000284219">
    <property type="component" value="Unassembled WGS sequence"/>
</dbReference>
<dbReference type="InterPro" id="IPR053163">
    <property type="entry name" value="HTH-type_regulator_Rgg"/>
</dbReference>
<dbReference type="PROSITE" id="PS50943">
    <property type="entry name" value="HTH_CROC1"/>
    <property type="match status" value="1"/>
</dbReference>
<dbReference type="PANTHER" id="PTHR37038">
    <property type="entry name" value="TRANSCRIPTIONAL REGULATOR-RELATED"/>
    <property type="match status" value="1"/>
</dbReference>
<dbReference type="SUPFAM" id="SSF48452">
    <property type="entry name" value="TPR-like"/>
    <property type="match status" value="1"/>
</dbReference>
<dbReference type="EMBL" id="MCHY01000011">
    <property type="protein sequence ID" value="RKD21857.1"/>
    <property type="molecule type" value="Genomic_DNA"/>
</dbReference>
<dbReference type="Pfam" id="PF18768">
    <property type="entry name" value="RNPP_C"/>
    <property type="match status" value="1"/>
</dbReference>
<dbReference type="InterPro" id="IPR011990">
    <property type="entry name" value="TPR-like_helical_dom_sf"/>
</dbReference>
<proteinExistence type="predicted"/>
<sequence>MKQYGQYISLLRTRLDYTQKDFAQMLGCDQAMISKIESGEIVCGEIIHHVAWKLGIHPKEFFGTKVSQLEDFHNVEQTKKYIRYLAHKRDYKTMACQVRDCWNGPHFQSKKDHVFLHWHQGIVELHEMNNPQAAKQHLEEALRMADQFETFFKRVEILNSYAIYHLVTGDTEAALHYFHQAENLLSVLDPLIHPHVSVRVLYNLATTYLRLEQFKDSQHKSFQALQICKESKSTYLRGELTYQYGYSAYHLGYKEKAQRCMEKSIIYLLDEEEEELAEYAVQQMHQFKFN</sequence>
<dbReference type="CDD" id="cd00093">
    <property type="entry name" value="HTH_XRE"/>
    <property type="match status" value="1"/>
</dbReference>
<gene>
    <name evidence="2" type="ORF">BEP19_14730</name>
</gene>
<keyword evidence="3" id="KW-1185">Reference proteome</keyword>
<organism evidence="2 3">
    <name type="scientific">Ammoniphilus oxalaticus</name>
    <dbReference type="NCBI Taxonomy" id="66863"/>
    <lineage>
        <taxon>Bacteria</taxon>
        <taxon>Bacillati</taxon>
        <taxon>Bacillota</taxon>
        <taxon>Bacilli</taxon>
        <taxon>Bacillales</taxon>
        <taxon>Paenibacillaceae</taxon>
        <taxon>Aneurinibacillus group</taxon>
        <taxon>Ammoniphilus</taxon>
    </lineage>
</organism>
<dbReference type="InterPro" id="IPR010982">
    <property type="entry name" value="Lambda_DNA-bd_dom_sf"/>
</dbReference>
<comment type="caution">
    <text evidence="2">The sequence shown here is derived from an EMBL/GenBank/DDBJ whole genome shotgun (WGS) entry which is preliminary data.</text>
</comment>
<protein>
    <recommendedName>
        <fullName evidence="1">HTH cro/C1-type domain-containing protein</fullName>
    </recommendedName>
</protein>
<name>A0A419SF16_9BACL</name>
<accession>A0A419SF16</accession>
<evidence type="ECO:0000313" key="2">
    <source>
        <dbReference type="EMBL" id="RKD21857.1"/>
    </source>
</evidence>
<dbReference type="InterPro" id="IPR001387">
    <property type="entry name" value="Cro/C1-type_HTH"/>
</dbReference>
<dbReference type="InterPro" id="IPR041315">
    <property type="entry name" value="PlcR_TPR"/>
</dbReference>
<evidence type="ECO:0000313" key="3">
    <source>
        <dbReference type="Proteomes" id="UP000284219"/>
    </source>
</evidence>
<dbReference type="SUPFAM" id="SSF47413">
    <property type="entry name" value="lambda repressor-like DNA-binding domains"/>
    <property type="match status" value="1"/>
</dbReference>
<dbReference type="RefSeq" id="WP_170145409.1">
    <property type="nucleotide sequence ID" value="NZ_MCHY01000011.1"/>
</dbReference>
<dbReference type="Gene3D" id="1.25.40.10">
    <property type="entry name" value="Tetratricopeptide repeat domain"/>
    <property type="match status" value="1"/>
</dbReference>
<dbReference type="GO" id="GO:0003677">
    <property type="term" value="F:DNA binding"/>
    <property type="evidence" value="ECO:0007669"/>
    <property type="project" value="InterPro"/>
</dbReference>
<dbReference type="Pfam" id="PF01381">
    <property type="entry name" value="HTH_3"/>
    <property type="match status" value="1"/>
</dbReference>
<reference evidence="2 3" key="1">
    <citation type="submission" date="2016-08" db="EMBL/GenBank/DDBJ databases">
        <title>Novel Firmicute Genomes.</title>
        <authorList>
            <person name="Poppleton D.I."/>
            <person name="Gribaldo S."/>
        </authorList>
    </citation>
    <scope>NUCLEOTIDE SEQUENCE [LARGE SCALE GENOMIC DNA]</scope>
    <source>
        <strain evidence="2 3">RAOx-1</strain>
    </source>
</reference>
<dbReference type="AlphaFoldDB" id="A0A419SF16"/>
<dbReference type="PANTHER" id="PTHR37038:SF14">
    <property type="entry name" value="TRANSCRIPTIONAL ACTIVATOR"/>
    <property type="match status" value="1"/>
</dbReference>